<dbReference type="EMBL" id="JAIWYP010000006">
    <property type="protein sequence ID" value="KAH3808216.1"/>
    <property type="molecule type" value="Genomic_DNA"/>
</dbReference>
<dbReference type="AlphaFoldDB" id="A0A9D4G125"/>
<name>A0A9D4G125_DREPO</name>
<reference evidence="1" key="2">
    <citation type="submission" date="2020-11" db="EMBL/GenBank/DDBJ databases">
        <authorList>
            <person name="McCartney M.A."/>
            <person name="Auch B."/>
            <person name="Kono T."/>
            <person name="Mallez S."/>
            <person name="Becker A."/>
            <person name="Gohl D.M."/>
            <person name="Silverstein K.A.T."/>
            <person name="Koren S."/>
            <person name="Bechman K.B."/>
            <person name="Herman A."/>
            <person name="Abrahante J.E."/>
            <person name="Garbe J."/>
        </authorList>
    </citation>
    <scope>NUCLEOTIDE SEQUENCE</scope>
    <source>
        <strain evidence="1">Duluth1</strain>
        <tissue evidence="1">Whole animal</tissue>
    </source>
</reference>
<evidence type="ECO:0000313" key="1">
    <source>
        <dbReference type="EMBL" id="KAH3808216.1"/>
    </source>
</evidence>
<proteinExistence type="predicted"/>
<comment type="caution">
    <text evidence="1">The sequence shown here is derived from an EMBL/GenBank/DDBJ whole genome shotgun (WGS) entry which is preliminary data.</text>
</comment>
<sequence length="135" mass="14817">MGLKTYPSGRGNSRQGHSRYSGWSLDTLSACDTLRYFIVDEVTRGNSRYSGWSLDTLSACDTWRYFIVDELTPAFGAVTLQRDCACYGSDVNIDSIKANCTDAGGRIYVKRVIRAAKATNLNCSNPATGNFSAFD</sequence>
<accession>A0A9D4G125</accession>
<gene>
    <name evidence="1" type="ORF">DPMN_136569</name>
</gene>
<evidence type="ECO:0000313" key="2">
    <source>
        <dbReference type="Proteomes" id="UP000828390"/>
    </source>
</evidence>
<organism evidence="1 2">
    <name type="scientific">Dreissena polymorpha</name>
    <name type="common">Zebra mussel</name>
    <name type="synonym">Mytilus polymorpha</name>
    <dbReference type="NCBI Taxonomy" id="45954"/>
    <lineage>
        <taxon>Eukaryota</taxon>
        <taxon>Metazoa</taxon>
        <taxon>Spiralia</taxon>
        <taxon>Lophotrochozoa</taxon>
        <taxon>Mollusca</taxon>
        <taxon>Bivalvia</taxon>
        <taxon>Autobranchia</taxon>
        <taxon>Heteroconchia</taxon>
        <taxon>Euheterodonta</taxon>
        <taxon>Imparidentia</taxon>
        <taxon>Neoheterodontei</taxon>
        <taxon>Myida</taxon>
        <taxon>Dreissenoidea</taxon>
        <taxon>Dreissenidae</taxon>
        <taxon>Dreissena</taxon>
    </lineage>
</organism>
<reference evidence="1" key="1">
    <citation type="journal article" date="2019" name="bioRxiv">
        <title>The Genome of the Zebra Mussel, Dreissena polymorpha: A Resource for Invasive Species Research.</title>
        <authorList>
            <person name="McCartney M.A."/>
            <person name="Auch B."/>
            <person name="Kono T."/>
            <person name="Mallez S."/>
            <person name="Zhang Y."/>
            <person name="Obille A."/>
            <person name="Becker A."/>
            <person name="Abrahante J.E."/>
            <person name="Garbe J."/>
            <person name="Badalamenti J.P."/>
            <person name="Herman A."/>
            <person name="Mangelson H."/>
            <person name="Liachko I."/>
            <person name="Sullivan S."/>
            <person name="Sone E.D."/>
            <person name="Koren S."/>
            <person name="Silverstein K.A.T."/>
            <person name="Beckman K.B."/>
            <person name="Gohl D.M."/>
        </authorList>
    </citation>
    <scope>NUCLEOTIDE SEQUENCE</scope>
    <source>
        <strain evidence="1">Duluth1</strain>
        <tissue evidence="1">Whole animal</tissue>
    </source>
</reference>
<keyword evidence="2" id="KW-1185">Reference proteome</keyword>
<protein>
    <submittedName>
        <fullName evidence="1">Uncharacterized protein</fullName>
    </submittedName>
</protein>
<dbReference type="Proteomes" id="UP000828390">
    <property type="component" value="Unassembled WGS sequence"/>
</dbReference>